<reference evidence="1" key="3">
    <citation type="submission" date="2024-01" db="EMBL/GenBank/DDBJ databases">
        <authorList>
            <person name="Coelho M.A."/>
            <person name="David-Palma M."/>
            <person name="Shea T."/>
            <person name="Sun S."/>
            <person name="Cuomo C.A."/>
            <person name="Heitman J."/>
        </authorList>
    </citation>
    <scope>NUCLEOTIDE SEQUENCE</scope>
    <source>
        <strain evidence="1">CBS 7841</strain>
    </source>
</reference>
<dbReference type="InterPro" id="IPR002109">
    <property type="entry name" value="Glutaredoxin"/>
</dbReference>
<dbReference type="InterPro" id="IPR036249">
    <property type="entry name" value="Thioredoxin-like_sf"/>
</dbReference>
<accession>A0A1E3HP38</accession>
<evidence type="ECO:0000313" key="1">
    <source>
        <dbReference type="EMBL" id="WVN86576.1"/>
    </source>
</evidence>
<dbReference type="PANTHER" id="PTHR45694:SF5">
    <property type="entry name" value="GLUTAREDOXIN 2"/>
    <property type="match status" value="1"/>
</dbReference>
<dbReference type="InterPro" id="IPR014025">
    <property type="entry name" value="Glutaredoxin_subgr"/>
</dbReference>
<organism evidence="1 2">
    <name type="scientific">Cryptococcus depauperatus CBS 7841</name>
    <dbReference type="NCBI Taxonomy" id="1295531"/>
    <lineage>
        <taxon>Eukaryota</taxon>
        <taxon>Fungi</taxon>
        <taxon>Dikarya</taxon>
        <taxon>Basidiomycota</taxon>
        <taxon>Agaricomycotina</taxon>
        <taxon>Tremellomycetes</taxon>
        <taxon>Tremellales</taxon>
        <taxon>Cryptococcaceae</taxon>
        <taxon>Cryptococcus</taxon>
    </lineage>
</organism>
<dbReference type="RefSeq" id="XP_066067276.1">
    <property type="nucleotide sequence ID" value="XM_066211179.1"/>
</dbReference>
<dbReference type="Pfam" id="PF00462">
    <property type="entry name" value="Glutaredoxin"/>
    <property type="match status" value="1"/>
</dbReference>
<dbReference type="GO" id="GO:0005801">
    <property type="term" value="C:cis-Golgi network"/>
    <property type="evidence" value="ECO:0007669"/>
    <property type="project" value="TreeGrafter"/>
</dbReference>
<protein>
    <submittedName>
        <fullName evidence="1">Glutaredoxin</fullName>
    </submittedName>
</protein>
<dbReference type="Gene3D" id="3.40.30.10">
    <property type="entry name" value="Glutaredoxin"/>
    <property type="match status" value="1"/>
</dbReference>
<dbReference type="Proteomes" id="UP000094043">
    <property type="component" value="Chromosome 2"/>
</dbReference>
<dbReference type="OrthoDB" id="423313at2759"/>
<dbReference type="GO" id="GO:0000324">
    <property type="term" value="C:fungal-type vacuole"/>
    <property type="evidence" value="ECO:0007669"/>
    <property type="project" value="TreeGrafter"/>
</dbReference>
<reference evidence="1" key="1">
    <citation type="submission" date="2016-06" db="EMBL/GenBank/DDBJ databases">
        <authorList>
            <person name="Cuomo C."/>
            <person name="Litvintseva A."/>
            <person name="Heitman J."/>
            <person name="Chen Y."/>
            <person name="Sun S."/>
            <person name="Springer D."/>
            <person name="Dromer F."/>
            <person name="Young S."/>
            <person name="Zeng Q."/>
            <person name="Chapman S."/>
            <person name="Gujja S."/>
            <person name="Saif S."/>
            <person name="Birren B."/>
        </authorList>
    </citation>
    <scope>NUCLEOTIDE SEQUENCE</scope>
    <source>
        <strain evidence="1">CBS 7841</strain>
    </source>
</reference>
<keyword evidence="2" id="KW-1185">Reference proteome</keyword>
<dbReference type="AlphaFoldDB" id="A0A1E3HP38"/>
<dbReference type="VEuPathDB" id="FungiDB:L203_06203"/>
<dbReference type="GO" id="GO:0034599">
    <property type="term" value="P:cellular response to oxidative stress"/>
    <property type="evidence" value="ECO:0007669"/>
    <property type="project" value="TreeGrafter"/>
</dbReference>
<evidence type="ECO:0000313" key="2">
    <source>
        <dbReference type="Proteomes" id="UP000094043"/>
    </source>
</evidence>
<gene>
    <name evidence="1" type="ORF">L203_101743</name>
</gene>
<dbReference type="PANTHER" id="PTHR45694">
    <property type="entry name" value="GLUTAREDOXIN 2"/>
    <property type="match status" value="1"/>
</dbReference>
<dbReference type="GO" id="GO:0015038">
    <property type="term" value="F:glutathione disulfide oxidoreductase activity"/>
    <property type="evidence" value="ECO:0007669"/>
    <property type="project" value="TreeGrafter"/>
</dbReference>
<dbReference type="KEGG" id="cdep:91085956"/>
<reference evidence="1" key="2">
    <citation type="journal article" date="2022" name="Elife">
        <title>Obligate sexual reproduction of a homothallic fungus closely related to the Cryptococcus pathogenic species complex.</title>
        <authorList>
            <person name="Passer A.R."/>
            <person name="Clancey S.A."/>
            <person name="Shea T."/>
            <person name="David-Palma M."/>
            <person name="Averette A.F."/>
            <person name="Boekhout T."/>
            <person name="Porcel B.M."/>
            <person name="Nowrousian M."/>
            <person name="Cuomo C.A."/>
            <person name="Sun S."/>
            <person name="Heitman J."/>
            <person name="Coelho M.A."/>
        </authorList>
    </citation>
    <scope>NUCLEOTIDE SEQUENCE</scope>
    <source>
        <strain evidence="1">CBS 7841</strain>
    </source>
</reference>
<dbReference type="GeneID" id="91085956"/>
<dbReference type="PROSITE" id="PS51354">
    <property type="entry name" value="GLUTAREDOXIN_2"/>
    <property type="match status" value="1"/>
</dbReference>
<dbReference type="SUPFAM" id="SSF52833">
    <property type="entry name" value="Thioredoxin-like"/>
    <property type="match status" value="1"/>
</dbReference>
<dbReference type="PRINTS" id="PR00160">
    <property type="entry name" value="GLUTAREDOXIN"/>
</dbReference>
<dbReference type="EMBL" id="CP143785">
    <property type="protein sequence ID" value="WVN86576.1"/>
    <property type="molecule type" value="Genomic_DNA"/>
</dbReference>
<dbReference type="CDD" id="cd03419">
    <property type="entry name" value="GRX_GRXh_1_2_like"/>
    <property type="match status" value="1"/>
</dbReference>
<dbReference type="GO" id="GO:0005796">
    <property type="term" value="C:Golgi lumen"/>
    <property type="evidence" value="ECO:0007669"/>
    <property type="project" value="TreeGrafter"/>
</dbReference>
<sequence>MPSLKMSFYSSSAPILPLSGNSHSTAPRRLNAKRITYGIKNRISRHPLAVTLGSILTLSLFFIYIQSSTDFSGYFQTKLHSPQTQSQYIEKELPKVHPHPPDKKMDKGVEILVADEEELIAEDDLFLSSYTDSIPLSAEETAAEARRQALKQDLITSNHAHSLRALIWWLAEGGILPDDWEVPSKSHLEQIGGEGFEEMLTNINRGENESEIFETGWTELADQRYRIVVFSKSYCPYSRNAKSIMSRYYLSPPPYIIELDQRSDMKAIQTLLHHMTGRRTVPNILFDFVSIGGSDDVTLFHLEGGLLRKFKEMKLTLDAELMK</sequence>
<proteinExistence type="predicted"/>
<name>A0A1E3HP38_9TREE</name>